<proteinExistence type="inferred from homology"/>
<protein>
    <submittedName>
        <fullName evidence="10">Mitochondrial import receptor subunit TOM40-1-like protein</fullName>
    </submittedName>
</protein>
<reference evidence="10" key="1">
    <citation type="submission" date="2020-01" db="EMBL/GenBank/DDBJ databases">
        <title>Genome sequence of Kobresia littledalei, the first chromosome-level genome in the family Cyperaceae.</title>
        <authorList>
            <person name="Qu G."/>
        </authorList>
    </citation>
    <scope>NUCLEOTIDE SEQUENCE</scope>
    <source>
        <strain evidence="10">C.B.Clarke</strain>
        <tissue evidence="10">Leaf</tissue>
    </source>
</reference>
<keyword evidence="5" id="KW-0812">Transmembrane</keyword>
<dbReference type="GO" id="GO:0008320">
    <property type="term" value="F:protein transmembrane transporter activity"/>
    <property type="evidence" value="ECO:0007669"/>
    <property type="project" value="InterPro"/>
</dbReference>
<comment type="caution">
    <text evidence="10">The sequence shown here is derived from an EMBL/GenBank/DDBJ whole genome shotgun (WGS) entry which is preliminary data.</text>
</comment>
<comment type="similarity">
    <text evidence="2">Belongs to the Tom40 family.</text>
</comment>
<evidence type="ECO:0000256" key="7">
    <source>
        <dbReference type="ARBA" id="ARBA00022927"/>
    </source>
</evidence>
<keyword evidence="10" id="KW-0675">Receptor</keyword>
<keyword evidence="6" id="KW-1000">Mitochondrion outer membrane</keyword>
<keyword evidence="3" id="KW-0813">Transport</keyword>
<evidence type="ECO:0000256" key="9">
    <source>
        <dbReference type="ARBA" id="ARBA00023136"/>
    </source>
</evidence>
<comment type="subcellular location">
    <subcellularLocation>
        <location evidence="1">Mitochondrion outer membrane</location>
        <topology evidence="1">Multi-pass membrane protein</topology>
    </subcellularLocation>
</comment>
<gene>
    <name evidence="10" type="ORF">FCM35_KLT05519</name>
</gene>
<name>A0A833R5V6_9POAL</name>
<dbReference type="EMBL" id="SWLB01000014">
    <property type="protein sequence ID" value="KAF3330188.1"/>
    <property type="molecule type" value="Genomic_DNA"/>
</dbReference>
<dbReference type="OrthoDB" id="19656at2759"/>
<evidence type="ECO:0000256" key="4">
    <source>
        <dbReference type="ARBA" id="ARBA00022452"/>
    </source>
</evidence>
<evidence type="ECO:0000256" key="3">
    <source>
        <dbReference type="ARBA" id="ARBA00022448"/>
    </source>
</evidence>
<evidence type="ECO:0000313" key="10">
    <source>
        <dbReference type="EMBL" id="KAF3330188.1"/>
    </source>
</evidence>
<organism evidence="10 11">
    <name type="scientific">Carex littledalei</name>
    <dbReference type="NCBI Taxonomy" id="544730"/>
    <lineage>
        <taxon>Eukaryota</taxon>
        <taxon>Viridiplantae</taxon>
        <taxon>Streptophyta</taxon>
        <taxon>Embryophyta</taxon>
        <taxon>Tracheophyta</taxon>
        <taxon>Spermatophyta</taxon>
        <taxon>Magnoliopsida</taxon>
        <taxon>Liliopsida</taxon>
        <taxon>Poales</taxon>
        <taxon>Cyperaceae</taxon>
        <taxon>Cyperoideae</taxon>
        <taxon>Cariceae</taxon>
        <taxon>Carex</taxon>
        <taxon>Carex subgen. Euthyceras</taxon>
    </lineage>
</organism>
<keyword evidence="4" id="KW-1134">Transmembrane beta strand</keyword>
<dbReference type="Pfam" id="PF01459">
    <property type="entry name" value="Porin_3"/>
    <property type="match status" value="1"/>
</dbReference>
<sequence>MTNEQPTRTSFWCGYKGKDYQSLFHYNNSGLYCGNYIQSVTPNLSLGTEVVWQPEHNMSRINFAARYNTNKMIASGRVWNEGAISLSFVQILSEKVSLASEFKYNPIKRYATLRVGYDYKFREKITERERERAREKERASESEADQRLEFEFMILRRAAMVSI</sequence>
<dbReference type="AlphaFoldDB" id="A0A833R5V6"/>
<keyword evidence="7" id="KW-0653">Protein transport</keyword>
<dbReference type="GO" id="GO:0030150">
    <property type="term" value="P:protein import into mitochondrial matrix"/>
    <property type="evidence" value="ECO:0007669"/>
    <property type="project" value="InterPro"/>
</dbReference>
<dbReference type="Proteomes" id="UP000623129">
    <property type="component" value="Unassembled WGS sequence"/>
</dbReference>
<evidence type="ECO:0000313" key="11">
    <source>
        <dbReference type="Proteomes" id="UP000623129"/>
    </source>
</evidence>
<dbReference type="InterPro" id="IPR027246">
    <property type="entry name" value="Porin_Euk/Tom40"/>
</dbReference>
<dbReference type="InterPro" id="IPR037930">
    <property type="entry name" value="Tom40"/>
</dbReference>
<keyword evidence="11" id="KW-1185">Reference proteome</keyword>
<evidence type="ECO:0000256" key="1">
    <source>
        <dbReference type="ARBA" id="ARBA00004374"/>
    </source>
</evidence>
<dbReference type="GO" id="GO:0005741">
    <property type="term" value="C:mitochondrial outer membrane"/>
    <property type="evidence" value="ECO:0007669"/>
    <property type="project" value="UniProtKB-SubCell"/>
</dbReference>
<evidence type="ECO:0000256" key="6">
    <source>
        <dbReference type="ARBA" id="ARBA00022787"/>
    </source>
</evidence>
<evidence type="ECO:0000256" key="8">
    <source>
        <dbReference type="ARBA" id="ARBA00023128"/>
    </source>
</evidence>
<dbReference type="InterPro" id="IPR023614">
    <property type="entry name" value="Porin_dom_sf"/>
</dbReference>
<keyword evidence="9" id="KW-0472">Membrane</keyword>
<dbReference type="PANTHER" id="PTHR10802">
    <property type="entry name" value="MITOCHONDRIAL IMPORT RECEPTOR SUBUNIT TOM40"/>
    <property type="match status" value="1"/>
</dbReference>
<dbReference type="Gene3D" id="2.40.160.10">
    <property type="entry name" value="Porin"/>
    <property type="match status" value="2"/>
</dbReference>
<keyword evidence="8" id="KW-0496">Mitochondrion</keyword>
<evidence type="ECO:0000256" key="5">
    <source>
        <dbReference type="ARBA" id="ARBA00022692"/>
    </source>
</evidence>
<evidence type="ECO:0000256" key="2">
    <source>
        <dbReference type="ARBA" id="ARBA00010510"/>
    </source>
</evidence>
<accession>A0A833R5V6</accession>